<feature type="compositionally biased region" description="Polar residues" evidence="1">
    <location>
        <begin position="155"/>
        <end position="167"/>
    </location>
</feature>
<accession>A0A6A5SGF3</accession>
<feature type="region of interest" description="Disordered" evidence="1">
    <location>
        <begin position="1"/>
        <end position="74"/>
    </location>
</feature>
<feature type="compositionally biased region" description="Low complexity" evidence="1">
    <location>
        <begin position="247"/>
        <end position="257"/>
    </location>
</feature>
<keyword evidence="3" id="KW-1185">Reference proteome</keyword>
<dbReference type="Proteomes" id="UP000800038">
    <property type="component" value="Unassembled WGS sequence"/>
</dbReference>
<feature type="compositionally biased region" description="Basic and acidic residues" evidence="1">
    <location>
        <begin position="168"/>
        <end position="186"/>
    </location>
</feature>
<feature type="compositionally biased region" description="Polar residues" evidence="1">
    <location>
        <begin position="32"/>
        <end position="46"/>
    </location>
</feature>
<feature type="compositionally biased region" description="Basic residues" evidence="1">
    <location>
        <begin position="1"/>
        <end position="11"/>
    </location>
</feature>
<feature type="compositionally biased region" description="Low complexity" evidence="1">
    <location>
        <begin position="142"/>
        <end position="152"/>
    </location>
</feature>
<feature type="region of interest" description="Disordered" evidence="1">
    <location>
        <begin position="142"/>
        <end position="292"/>
    </location>
</feature>
<gene>
    <name evidence="2" type="ORF">EJ02DRAFT_457438</name>
</gene>
<reference evidence="2" key="1">
    <citation type="journal article" date="2020" name="Stud. Mycol.">
        <title>101 Dothideomycetes genomes: a test case for predicting lifestyles and emergence of pathogens.</title>
        <authorList>
            <person name="Haridas S."/>
            <person name="Albert R."/>
            <person name="Binder M."/>
            <person name="Bloem J."/>
            <person name="Labutti K."/>
            <person name="Salamov A."/>
            <person name="Andreopoulos B."/>
            <person name="Baker S."/>
            <person name="Barry K."/>
            <person name="Bills G."/>
            <person name="Bluhm B."/>
            <person name="Cannon C."/>
            <person name="Castanera R."/>
            <person name="Culley D."/>
            <person name="Daum C."/>
            <person name="Ezra D."/>
            <person name="Gonzalez J."/>
            <person name="Henrissat B."/>
            <person name="Kuo A."/>
            <person name="Liang C."/>
            <person name="Lipzen A."/>
            <person name="Lutzoni F."/>
            <person name="Magnuson J."/>
            <person name="Mondo S."/>
            <person name="Nolan M."/>
            <person name="Ohm R."/>
            <person name="Pangilinan J."/>
            <person name="Park H.-J."/>
            <person name="Ramirez L."/>
            <person name="Alfaro M."/>
            <person name="Sun H."/>
            <person name="Tritt A."/>
            <person name="Yoshinaga Y."/>
            <person name="Zwiers L.-H."/>
            <person name="Turgeon B."/>
            <person name="Goodwin S."/>
            <person name="Spatafora J."/>
            <person name="Crous P."/>
            <person name="Grigoriev I."/>
        </authorList>
    </citation>
    <scope>NUCLEOTIDE SEQUENCE</scope>
    <source>
        <strain evidence="2">CBS 161.51</strain>
    </source>
</reference>
<evidence type="ECO:0000313" key="3">
    <source>
        <dbReference type="Proteomes" id="UP000800038"/>
    </source>
</evidence>
<feature type="compositionally biased region" description="Basic residues" evidence="1">
    <location>
        <begin position="198"/>
        <end position="207"/>
    </location>
</feature>
<dbReference type="EMBL" id="ML976092">
    <property type="protein sequence ID" value="KAF1938932.1"/>
    <property type="molecule type" value="Genomic_DNA"/>
</dbReference>
<dbReference type="OrthoDB" id="4755622at2759"/>
<sequence length="384" mass="42375">MPSSMTHHKKMPMPMAQGPSASMDPPTAPGPRSSTSNAPSTPSGRQRTFERNTPRASNSPFPPHTPRTPGGSLVKSCTTDELLFARVSVRTAKCTECDKRNKDTMRRCPGCTFQVCQPCYERRERLSRDLIHGNMGTLGAVAGSASGSTGRTVRQKPQASTPGSGSSDTKKVAEDKEVDDEAKSIAEEQDALIPVARDKKRASRKKPRVQDSGLEESTEDDFEPDLSSPISSKRRRTALTFAESALATATRTPPATRAARRPHATGPTPLCRAPLSARSDTDDPQTSIGYRPSEPVYTDILYENGIKGYDEPLLGRHELVMSNPIAMIPAIVKRNGKRLATPEEIHKEIQDKTRQRMQDQTRKRLQEESFKYITTQRASYSRPW</sequence>
<dbReference type="AlphaFoldDB" id="A0A6A5SGF3"/>
<evidence type="ECO:0000256" key="1">
    <source>
        <dbReference type="SAM" id="MobiDB-lite"/>
    </source>
</evidence>
<protein>
    <submittedName>
        <fullName evidence="2">Uncharacterized protein</fullName>
    </submittedName>
</protein>
<evidence type="ECO:0000313" key="2">
    <source>
        <dbReference type="EMBL" id="KAF1938932.1"/>
    </source>
</evidence>
<proteinExistence type="predicted"/>
<organism evidence="2 3">
    <name type="scientific">Clathrospora elynae</name>
    <dbReference type="NCBI Taxonomy" id="706981"/>
    <lineage>
        <taxon>Eukaryota</taxon>
        <taxon>Fungi</taxon>
        <taxon>Dikarya</taxon>
        <taxon>Ascomycota</taxon>
        <taxon>Pezizomycotina</taxon>
        <taxon>Dothideomycetes</taxon>
        <taxon>Pleosporomycetidae</taxon>
        <taxon>Pleosporales</taxon>
        <taxon>Diademaceae</taxon>
        <taxon>Clathrospora</taxon>
    </lineage>
</organism>
<feature type="compositionally biased region" description="Acidic residues" evidence="1">
    <location>
        <begin position="213"/>
        <end position="224"/>
    </location>
</feature>
<name>A0A6A5SGF3_9PLEO</name>